<comment type="caution">
    <text evidence="2">The sequence shown here is derived from an EMBL/GenBank/DDBJ whole genome shotgun (WGS) entry which is preliminary data.</text>
</comment>
<reference evidence="2 3" key="1">
    <citation type="journal article" date="2014" name="Genome Biol. Evol.">
        <title>The genome of the myxosporean Thelohanellus kitauei shows adaptations to nutrient acquisition within its fish host.</title>
        <authorList>
            <person name="Yang Y."/>
            <person name="Xiong J."/>
            <person name="Zhou Z."/>
            <person name="Huo F."/>
            <person name="Miao W."/>
            <person name="Ran C."/>
            <person name="Liu Y."/>
            <person name="Zhang J."/>
            <person name="Feng J."/>
            <person name="Wang M."/>
            <person name="Wang M."/>
            <person name="Wang L."/>
            <person name="Yao B."/>
        </authorList>
    </citation>
    <scope>NUCLEOTIDE SEQUENCE [LARGE SCALE GENOMIC DNA]</scope>
    <source>
        <strain evidence="2">Wuqing</strain>
    </source>
</reference>
<feature type="region of interest" description="Disordered" evidence="1">
    <location>
        <begin position="67"/>
        <end position="112"/>
    </location>
</feature>
<protein>
    <submittedName>
        <fullName evidence="2">Uncharacterized protein</fullName>
    </submittedName>
</protein>
<sequence length="112" mass="12620">MKKEKENIIKEAGRVSAGYSRGFEHLAVNRNFNFQDLSIGSYTHYIKGLLGRSKFLYSMCRGVRSTISQHQRARSDIKEATSAPEDRRAPLNTEKNSGRQKATDTLSLNGAR</sequence>
<feature type="compositionally biased region" description="Polar residues" evidence="1">
    <location>
        <begin position="93"/>
        <end position="112"/>
    </location>
</feature>
<proteinExistence type="predicted"/>
<keyword evidence="3" id="KW-1185">Reference proteome</keyword>
<dbReference type="AlphaFoldDB" id="A0A0C2MF70"/>
<gene>
    <name evidence="2" type="ORF">RF11_11769</name>
</gene>
<accession>A0A0C2MF70</accession>
<feature type="compositionally biased region" description="Basic and acidic residues" evidence="1">
    <location>
        <begin position="73"/>
        <end position="89"/>
    </location>
</feature>
<evidence type="ECO:0000256" key="1">
    <source>
        <dbReference type="SAM" id="MobiDB-lite"/>
    </source>
</evidence>
<dbReference type="EMBL" id="JWZT01005655">
    <property type="protein sequence ID" value="KII60386.1"/>
    <property type="molecule type" value="Genomic_DNA"/>
</dbReference>
<dbReference type="Proteomes" id="UP000031668">
    <property type="component" value="Unassembled WGS sequence"/>
</dbReference>
<evidence type="ECO:0000313" key="2">
    <source>
        <dbReference type="EMBL" id="KII60386.1"/>
    </source>
</evidence>
<organism evidence="2 3">
    <name type="scientific">Thelohanellus kitauei</name>
    <name type="common">Myxosporean</name>
    <dbReference type="NCBI Taxonomy" id="669202"/>
    <lineage>
        <taxon>Eukaryota</taxon>
        <taxon>Metazoa</taxon>
        <taxon>Cnidaria</taxon>
        <taxon>Myxozoa</taxon>
        <taxon>Myxosporea</taxon>
        <taxon>Bivalvulida</taxon>
        <taxon>Platysporina</taxon>
        <taxon>Myxobolidae</taxon>
        <taxon>Thelohanellus</taxon>
    </lineage>
</organism>
<name>A0A0C2MF70_THEKT</name>
<evidence type="ECO:0000313" key="3">
    <source>
        <dbReference type="Proteomes" id="UP000031668"/>
    </source>
</evidence>